<gene>
    <name evidence="2" type="ORF">CO172_00170</name>
</gene>
<comment type="caution">
    <text evidence="2">The sequence shown here is derived from an EMBL/GenBank/DDBJ whole genome shotgun (WGS) entry which is preliminary data.</text>
</comment>
<feature type="transmembrane region" description="Helical" evidence="1">
    <location>
        <begin position="27"/>
        <end position="47"/>
    </location>
</feature>
<dbReference type="EMBL" id="PFWS01000004">
    <property type="protein sequence ID" value="PJA47738.1"/>
    <property type="molecule type" value="Genomic_DNA"/>
</dbReference>
<organism evidence="2 3">
    <name type="scientific">Candidatus Uhrbacteria bacterium CG_4_9_14_3_um_filter_36_7</name>
    <dbReference type="NCBI Taxonomy" id="1975033"/>
    <lineage>
        <taxon>Bacteria</taxon>
        <taxon>Candidatus Uhriibacteriota</taxon>
    </lineage>
</organism>
<proteinExistence type="predicted"/>
<accession>A0A2M7XII7</accession>
<protein>
    <submittedName>
        <fullName evidence="2">Uncharacterized protein</fullName>
    </submittedName>
</protein>
<keyword evidence="1" id="KW-1133">Transmembrane helix</keyword>
<keyword evidence="1" id="KW-0812">Transmembrane</keyword>
<keyword evidence="1" id="KW-0472">Membrane</keyword>
<evidence type="ECO:0000313" key="2">
    <source>
        <dbReference type="EMBL" id="PJA47738.1"/>
    </source>
</evidence>
<name>A0A2M7XII7_9BACT</name>
<dbReference type="Proteomes" id="UP000229749">
    <property type="component" value="Unassembled WGS sequence"/>
</dbReference>
<evidence type="ECO:0000256" key="1">
    <source>
        <dbReference type="SAM" id="Phobius"/>
    </source>
</evidence>
<evidence type="ECO:0000313" key="3">
    <source>
        <dbReference type="Proteomes" id="UP000229749"/>
    </source>
</evidence>
<reference evidence="3" key="1">
    <citation type="submission" date="2017-09" db="EMBL/GenBank/DDBJ databases">
        <title>Depth-based differentiation of microbial function through sediment-hosted aquifers and enrichment of novel symbionts in the deep terrestrial subsurface.</title>
        <authorList>
            <person name="Probst A.J."/>
            <person name="Ladd B."/>
            <person name="Jarett J.K."/>
            <person name="Geller-Mcgrath D.E."/>
            <person name="Sieber C.M.K."/>
            <person name="Emerson J.B."/>
            <person name="Anantharaman K."/>
            <person name="Thomas B.C."/>
            <person name="Malmstrom R."/>
            <person name="Stieglmeier M."/>
            <person name="Klingl A."/>
            <person name="Woyke T."/>
            <person name="Ryan C.M."/>
            <person name="Banfield J.F."/>
        </authorList>
    </citation>
    <scope>NUCLEOTIDE SEQUENCE [LARGE SCALE GENOMIC DNA]</scope>
</reference>
<dbReference type="AlphaFoldDB" id="A0A2M7XII7"/>
<sequence>MEKQEKGERIALSQRLCRWAVNGGLELAGNLVILVGLWISVMGFNFMHASKHLNDGMRPFTSGGLKRRFFCLVKLK</sequence>